<dbReference type="GO" id="GO:0003676">
    <property type="term" value="F:nucleic acid binding"/>
    <property type="evidence" value="ECO:0007669"/>
    <property type="project" value="InterPro"/>
</dbReference>
<dbReference type="AlphaFoldDB" id="A0A1W0E776"/>
<feature type="domain" description="CCHC-type" evidence="2">
    <location>
        <begin position="70"/>
        <end position="83"/>
    </location>
</feature>
<dbReference type="SUPFAM" id="SSF57756">
    <property type="entry name" value="Retrovirus zinc finger-like domains"/>
    <property type="match status" value="1"/>
</dbReference>
<dbReference type="Gene3D" id="4.10.60.10">
    <property type="entry name" value="Zinc finger, CCHC-type"/>
    <property type="match status" value="1"/>
</dbReference>
<protein>
    <submittedName>
        <fullName evidence="3">Zcchc7</fullName>
    </submittedName>
</protein>
<keyword evidence="1" id="KW-0479">Metal-binding</keyword>
<reference evidence="3 4" key="1">
    <citation type="journal article" date="2017" name="Environ. Microbiol.">
        <title>Decay of the glycolytic pathway and adaptation to intranuclear parasitism within Enterocytozoonidae microsporidia.</title>
        <authorList>
            <person name="Wiredu Boakye D."/>
            <person name="Jaroenlak P."/>
            <person name="Prachumwat A."/>
            <person name="Williams T.A."/>
            <person name="Bateman K.S."/>
            <person name="Itsathitphaisarn O."/>
            <person name="Sritunyalucksana K."/>
            <person name="Paszkiewicz K.H."/>
            <person name="Moore K.A."/>
            <person name="Stentiford G.D."/>
            <person name="Williams B.A."/>
        </authorList>
    </citation>
    <scope>NUCLEOTIDE SEQUENCE [LARGE SCALE GENOMIC DNA]</scope>
    <source>
        <strain evidence="3 4">TH1</strain>
    </source>
</reference>
<comment type="caution">
    <text evidence="3">The sequence shown here is derived from an EMBL/GenBank/DDBJ whole genome shotgun (WGS) entry which is preliminary data.</text>
</comment>
<dbReference type="Pfam" id="PF00098">
    <property type="entry name" value="zf-CCHC"/>
    <property type="match status" value="1"/>
</dbReference>
<accession>A0A1W0E776</accession>
<evidence type="ECO:0000256" key="1">
    <source>
        <dbReference type="PROSITE-ProRule" id="PRU00047"/>
    </source>
</evidence>
<dbReference type="InterPro" id="IPR036875">
    <property type="entry name" value="Znf_CCHC_sf"/>
</dbReference>
<sequence length="178" mass="21094">MRKEVEEILSDAFKNVKLEGGIFNIFLEKPIKTSNLLEFIFHNKIVEVQKNQDLKLTSIQKNRFTNDIVCFRCNGIGHVSKDCDVVEERRCQWCDEVHHNESCPMYFCSRCYSFGHKERVCHVKNINFKRCSSCFFKHDARDCPKIWRQYKIYKMVEKALFYTCSNCPGEQHCFGIVL</sequence>
<keyword evidence="1" id="KW-0863">Zinc-finger</keyword>
<dbReference type="STRING" id="646526.A0A1W0E776"/>
<evidence type="ECO:0000259" key="2">
    <source>
        <dbReference type="PROSITE" id="PS50158"/>
    </source>
</evidence>
<keyword evidence="4" id="KW-1185">Reference proteome</keyword>
<dbReference type="GO" id="GO:0008270">
    <property type="term" value="F:zinc ion binding"/>
    <property type="evidence" value="ECO:0007669"/>
    <property type="project" value="UniProtKB-KW"/>
</dbReference>
<dbReference type="EMBL" id="MNPJ01000014">
    <property type="protein sequence ID" value="OQS55114.1"/>
    <property type="molecule type" value="Genomic_DNA"/>
</dbReference>
<organism evidence="3 4">
    <name type="scientific">Ecytonucleospora hepatopenaei</name>
    <dbReference type="NCBI Taxonomy" id="646526"/>
    <lineage>
        <taxon>Eukaryota</taxon>
        <taxon>Fungi</taxon>
        <taxon>Fungi incertae sedis</taxon>
        <taxon>Microsporidia</taxon>
        <taxon>Enterocytozoonidae</taxon>
        <taxon>Ecytonucleospora</taxon>
    </lineage>
</organism>
<dbReference type="Proteomes" id="UP000192758">
    <property type="component" value="Unassembled WGS sequence"/>
</dbReference>
<proteinExistence type="predicted"/>
<gene>
    <name evidence="3" type="primary">zcchc7</name>
    <name evidence="3" type="ORF">EHP00_294</name>
</gene>
<keyword evidence="1" id="KW-0862">Zinc</keyword>
<dbReference type="VEuPathDB" id="MicrosporidiaDB:EHP00_294"/>
<evidence type="ECO:0000313" key="3">
    <source>
        <dbReference type="EMBL" id="OQS55114.1"/>
    </source>
</evidence>
<dbReference type="OrthoDB" id="3863715at2759"/>
<dbReference type="SMART" id="SM00343">
    <property type="entry name" value="ZnF_C2HC"/>
    <property type="match status" value="3"/>
</dbReference>
<name>A0A1W0E776_9MICR</name>
<dbReference type="InterPro" id="IPR001878">
    <property type="entry name" value="Znf_CCHC"/>
</dbReference>
<evidence type="ECO:0000313" key="4">
    <source>
        <dbReference type="Proteomes" id="UP000192758"/>
    </source>
</evidence>
<dbReference type="PROSITE" id="PS50158">
    <property type="entry name" value="ZF_CCHC"/>
    <property type="match status" value="1"/>
</dbReference>